<dbReference type="NCBIfam" id="NF001095">
    <property type="entry name" value="PRK00124.1"/>
    <property type="match status" value="1"/>
</dbReference>
<accession>A0ABT1W4E6</accession>
<comment type="similarity">
    <text evidence="1 2">Belongs to the UPF0178 family.</text>
</comment>
<dbReference type="PANTHER" id="PTHR35146:SF1">
    <property type="entry name" value="UPF0178 PROTEIN YAII"/>
    <property type="match status" value="1"/>
</dbReference>
<dbReference type="HAMAP" id="MF_00489">
    <property type="entry name" value="UPF0178"/>
    <property type="match status" value="1"/>
</dbReference>
<dbReference type="Pfam" id="PF02639">
    <property type="entry name" value="DUF188"/>
    <property type="match status" value="1"/>
</dbReference>
<evidence type="ECO:0000256" key="1">
    <source>
        <dbReference type="ARBA" id="ARBA00008522"/>
    </source>
</evidence>
<gene>
    <name evidence="3" type="ORF">NFI95_04005</name>
</gene>
<evidence type="ECO:0000313" key="3">
    <source>
        <dbReference type="EMBL" id="MCQ8277613.1"/>
    </source>
</evidence>
<dbReference type="CDD" id="cd18720">
    <property type="entry name" value="PIN_YqxD-like"/>
    <property type="match status" value="1"/>
</dbReference>
<proteinExistence type="inferred from homology"/>
<protein>
    <recommendedName>
        <fullName evidence="2">UPF0178 protein NFI95_04005</fullName>
    </recommendedName>
</protein>
<keyword evidence="4" id="KW-1185">Reference proteome</keyword>
<dbReference type="RefSeq" id="WP_422863057.1">
    <property type="nucleotide sequence ID" value="NZ_JAMSKV010000002.1"/>
</dbReference>
<dbReference type="EMBL" id="JAMSKV010000002">
    <property type="protein sequence ID" value="MCQ8277613.1"/>
    <property type="molecule type" value="Genomic_DNA"/>
</dbReference>
<name>A0ABT1W4E6_9PROT</name>
<sequence length="167" mass="17649">MNAAPGSEPQNPGRVRVFVDADACPVKAEIFRVAERYKLQCFVVSNSLIAVPPSALIERVVVEAGPDVADDWIAERAVRGDIVITADVPLAARCVKSGAAVLGPTGRVFDEDSIGMSLATRNLMDELRSSGQITSGPKPFAPKDRSTFLGALDTAVVRLRKAGFAVG</sequence>
<evidence type="ECO:0000256" key="2">
    <source>
        <dbReference type="HAMAP-Rule" id="MF_00489"/>
    </source>
</evidence>
<comment type="caution">
    <text evidence="3">The sequence shown here is derived from an EMBL/GenBank/DDBJ whole genome shotgun (WGS) entry which is preliminary data.</text>
</comment>
<dbReference type="Proteomes" id="UP001524587">
    <property type="component" value="Unassembled WGS sequence"/>
</dbReference>
<organism evidence="3 4">
    <name type="scientific">Endosaccharibacter trunci</name>
    <dbReference type="NCBI Taxonomy" id="2812733"/>
    <lineage>
        <taxon>Bacteria</taxon>
        <taxon>Pseudomonadati</taxon>
        <taxon>Pseudomonadota</taxon>
        <taxon>Alphaproteobacteria</taxon>
        <taxon>Acetobacterales</taxon>
        <taxon>Acetobacteraceae</taxon>
        <taxon>Endosaccharibacter</taxon>
    </lineage>
</organism>
<reference evidence="3 4" key="1">
    <citation type="submission" date="2022-06" db="EMBL/GenBank/DDBJ databases">
        <title>Endosaccharibacter gen. nov., sp. nov., endophytic bacteria isolated from sugarcane.</title>
        <authorList>
            <person name="Pitiwittayakul N."/>
            <person name="Yukphan P."/>
            <person name="Charoenyingcharoen P."/>
            <person name="Tanasupawat S."/>
        </authorList>
    </citation>
    <scope>NUCLEOTIDE SEQUENCE [LARGE SCALE GENOMIC DNA]</scope>
    <source>
        <strain evidence="3 4">KSS8</strain>
    </source>
</reference>
<dbReference type="PANTHER" id="PTHR35146">
    <property type="entry name" value="UPF0178 PROTEIN YAII"/>
    <property type="match status" value="1"/>
</dbReference>
<dbReference type="InterPro" id="IPR003791">
    <property type="entry name" value="UPF0178"/>
</dbReference>
<evidence type="ECO:0000313" key="4">
    <source>
        <dbReference type="Proteomes" id="UP001524587"/>
    </source>
</evidence>